<sequence length="169" mass="19213">MLHNVPKALNAVTRNVVIRHPNTFNCEFYRREVNRMEPVVGERATMGGAMVLSIDDEPDVNWSMIGLGYALVADQFQPSIMMDRGDANNGNGDEFRFLIEPDLEPTEGGFEPKKNDVFYVVLGDIQDEKAPRIAYEIIFIETIVNVPPFVPRYVCNRRDDLAPHILMQT</sequence>
<evidence type="ECO:0000313" key="1">
    <source>
        <dbReference type="EMBL" id="PKF35568.1"/>
    </source>
</evidence>
<proteinExistence type="predicted"/>
<reference evidence="1 2" key="1">
    <citation type="submission" date="2017-12" db="EMBL/GenBank/DDBJ databases">
        <title>Draft Genome sequences of multiple microbial strains isolated from spacecraft associated surfaces.</title>
        <authorList>
            <person name="Seuylemezian A."/>
            <person name="Vaishampayan P."/>
            <person name="Venkateswaran K."/>
        </authorList>
    </citation>
    <scope>NUCLEOTIDE SEQUENCE [LARGE SCALE GENOMIC DNA]</scope>
    <source>
        <strain evidence="1 2">2P01AA</strain>
    </source>
</reference>
<accession>A0A2N0WIE2</accession>
<dbReference type="EMBL" id="PISJ01000005">
    <property type="protein sequence ID" value="PKF35568.1"/>
    <property type="molecule type" value="Genomic_DNA"/>
</dbReference>
<name>A0A2N0WIE2_9GAMM</name>
<dbReference type="Proteomes" id="UP000233553">
    <property type="component" value="Unassembled WGS sequence"/>
</dbReference>
<comment type="caution">
    <text evidence="1">The sequence shown here is derived from an EMBL/GenBank/DDBJ whole genome shotgun (WGS) entry which is preliminary data.</text>
</comment>
<gene>
    <name evidence="1" type="ORF">CW311_04575</name>
</gene>
<organism evidence="1 2">
    <name type="scientific">Acinetobacter proteolyticus</name>
    <dbReference type="NCBI Taxonomy" id="1776741"/>
    <lineage>
        <taxon>Bacteria</taxon>
        <taxon>Pseudomonadati</taxon>
        <taxon>Pseudomonadota</taxon>
        <taxon>Gammaproteobacteria</taxon>
        <taxon>Moraxellales</taxon>
        <taxon>Moraxellaceae</taxon>
        <taxon>Acinetobacter</taxon>
    </lineage>
</organism>
<protein>
    <submittedName>
        <fullName evidence="1">Uncharacterized protein</fullName>
    </submittedName>
</protein>
<evidence type="ECO:0000313" key="2">
    <source>
        <dbReference type="Proteomes" id="UP000233553"/>
    </source>
</evidence>
<dbReference type="AlphaFoldDB" id="A0A2N0WIE2"/>